<dbReference type="EMBL" id="PJQY01001308">
    <property type="protein sequence ID" value="PQQ03786.1"/>
    <property type="molecule type" value="Genomic_DNA"/>
</dbReference>
<keyword evidence="1" id="KW-0472">Membrane</keyword>
<keyword evidence="1" id="KW-0812">Transmembrane</keyword>
<dbReference type="STRING" id="2094558.A0A314ZPA0"/>
<dbReference type="PANTHER" id="PTHR31414">
    <property type="entry name" value="TRANSMEMBRANE PROTEIN DDB_G0292058"/>
    <property type="match status" value="1"/>
</dbReference>
<dbReference type="Proteomes" id="UP000250321">
    <property type="component" value="Unassembled WGS sequence"/>
</dbReference>
<evidence type="ECO:0000313" key="3">
    <source>
        <dbReference type="Proteomes" id="UP000250321"/>
    </source>
</evidence>
<dbReference type="OrthoDB" id="1937321at2759"/>
<proteinExistence type="predicted"/>
<gene>
    <name evidence="2" type="ORF">Pyn_15699</name>
</gene>
<keyword evidence="1" id="KW-1133">Transmembrane helix</keyword>
<feature type="transmembrane region" description="Helical" evidence="1">
    <location>
        <begin position="119"/>
        <end position="143"/>
    </location>
</feature>
<keyword evidence="3" id="KW-1185">Reference proteome</keyword>
<organism evidence="2 3">
    <name type="scientific">Prunus yedoensis var. nudiflora</name>
    <dbReference type="NCBI Taxonomy" id="2094558"/>
    <lineage>
        <taxon>Eukaryota</taxon>
        <taxon>Viridiplantae</taxon>
        <taxon>Streptophyta</taxon>
        <taxon>Embryophyta</taxon>
        <taxon>Tracheophyta</taxon>
        <taxon>Spermatophyta</taxon>
        <taxon>Magnoliopsida</taxon>
        <taxon>eudicotyledons</taxon>
        <taxon>Gunneridae</taxon>
        <taxon>Pentapetalae</taxon>
        <taxon>rosids</taxon>
        <taxon>fabids</taxon>
        <taxon>Rosales</taxon>
        <taxon>Rosaceae</taxon>
        <taxon>Amygdaloideae</taxon>
        <taxon>Amygdaleae</taxon>
        <taxon>Prunus</taxon>
    </lineage>
</organism>
<sequence length="404" mass="45045">MMLCYCSLPSSLLLVIFLFLSSPTFIFFSHGDSHFVPVQTPPVSGWDFGEKYEVGFQWGSGRSLVEGPFGAPVESSSIVLAAQRTQRKDPLNGFKRYTGGWNISEHHYWASVGFTAAPLFAVAAIWFLGFGLCLLIICVYYFCCKRQTYGYSRTAYALSLIFLILFTIAAIVAADTCVAMNEWVQNPTAHTALDDILPCVDSATTQETLLRSKEVTAQLVNLINEVITNVSNINFAANFVPMYFNQSGPLVPILCNPFFPNMADRTCTAGEVNLNNATEVWGNYVCQVSPNGICTTTGRLTPTFYSQMSTGVSLSNALYNYAPILVQLQDCTFVRETFSDIYRDHCPGLSRYSRWIYIGLVMVSTSVMLSLLLWVIYGRERRHRVYTKELMAESAQGTEGEKES</sequence>
<accession>A0A314ZPA0</accession>
<dbReference type="PANTHER" id="PTHR31414:SF13">
    <property type="entry name" value="TRANSMEMBRANE PROTEIN"/>
    <property type="match status" value="1"/>
</dbReference>
<reference evidence="2 3" key="1">
    <citation type="submission" date="2018-02" db="EMBL/GenBank/DDBJ databases">
        <title>Draft genome of wild Prunus yedoensis var. nudiflora.</title>
        <authorList>
            <person name="Baek S."/>
            <person name="Kim J.-H."/>
            <person name="Choi K."/>
            <person name="Kim G.-B."/>
            <person name="Cho A."/>
            <person name="Jang H."/>
            <person name="Shin C.-H."/>
            <person name="Yu H.-J."/>
            <person name="Mun J.-H."/>
        </authorList>
    </citation>
    <scope>NUCLEOTIDE SEQUENCE [LARGE SCALE GENOMIC DNA]</scope>
    <source>
        <strain evidence="3">cv. Jeju island</strain>
        <tissue evidence="2">Leaf</tissue>
    </source>
</reference>
<dbReference type="GO" id="GO:0005886">
    <property type="term" value="C:plasma membrane"/>
    <property type="evidence" value="ECO:0007669"/>
    <property type="project" value="TreeGrafter"/>
</dbReference>
<name>A0A314ZPA0_PRUYE</name>
<evidence type="ECO:0000313" key="2">
    <source>
        <dbReference type="EMBL" id="PQQ03786.1"/>
    </source>
</evidence>
<dbReference type="AlphaFoldDB" id="A0A314ZPA0"/>
<feature type="transmembrane region" description="Helical" evidence="1">
    <location>
        <begin position="155"/>
        <end position="174"/>
    </location>
</feature>
<feature type="transmembrane region" description="Helical" evidence="1">
    <location>
        <begin position="355"/>
        <end position="377"/>
    </location>
</feature>
<dbReference type="GO" id="GO:0009506">
    <property type="term" value="C:plasmodesma"/>
    <property type="evidence" value="ECO:0007669"/>
    <property type="project" value="TreeGrafter"/>
</dbReference>
<dbReference type="InterPro" id="IPR040283">
    <property type="entry name" value="DDB_G0292058-like"/>
</dbReference>
<protein>
    <submittedName>
        <fullName evidence="2">FtsK</fullName>
    </submittedName>
</protein>
<comment type="caution">
    <text evidence="2">The sequence shown here is derived from an EMBL/GenBank/DDBJ whole genome shotgun (WGS) entry which is preliminary data.</text>
</comment>
<feature type="transmembrane region" description="Helical" evidence="1">
    <location>
        <begin position="12"/>
        <end position="31"/>
    </location>
</feature>
<evidence type="ECO:0000256" key="1">
    <source>
        <dbReference type="SAM" id="Phobius"/>
    </source>
</evidence>